<proteinExistence type="predicted"/>
<dbReference type="AlphaFoldDB" id="A0A0H3C0I8"/>
<evidence type="ECO:0000313" key="3">
    <source>
        <dbReference type="Proteomes" id="UP000001039"/>
    </source>
</evidence>
<dbReference type="KEGG" id="soz:Spy49_1629c"/>
<evidence type="ECO:0000313" key="2">
    <source>
        <dbReference type="EMBL" id="ACI61886.1"/>
    </source>
</evidence>
<feature type="domain" description="PucR C-terminal helix-turn-helix" evidence="1">
    <location>
        <begin position="241"/>
        <end position="291"/>
    </location>
</feature>
<dbReference type="InterPro" id="IPR025736">
    <property type="entry name" value="PucR_C-HTH_dom"/>
</dbReference>
<dbReference type="Gene3D" id="1.10.10.2840">
    <property type="entry name" value="PucR C-terminal helix-turn-helix domain"/>
    <property type="match status" value="1"/>
</dbReference>
<gene>
    <name evidence="2" type="primary">lrp</name>
    <name evidence="2" type="ordered locus">Spy49_1629c</name>
</gene>
<dbReference type="Pfam" id="PF13556">
    <property type="entry name" value="HTH_30"/>
    <property type="match status" value="1"/>
</dbReference>
<organism evidence="2 3">
    <name type="scientific">Streptococcus pyogenes serotype M49 (strain NZ131)</name>
    <dbReference type="NCBI Taxonomy" id="471876"/>
    <lineage>
        <taxon>Bacteria</taxon>
        <taxon>Bacillati</taxon>
        <taxon>Bacillota</taxon>
        <taxon>Bacilli</taxon>
        <taxon>Lactobacillales</taxon>
        <taxon>Streptococcaceae</taxon>
        <taxon>Streptococcus</taxon>
    </lineage>
</organism>
<dbReference type="InterPro" id="IPR009057">
    <property type="entry name" value="Homeodomain-like_sf"/>
</dbReference>
<dbReference type="PANTHER" id="PTHR33744">
    <property type="entry name" value="CARBOHYDRATE DIACID REGULATOR"/>
    <property type="match status" value="1"/>
</dbReference>
<dbReference type="Proteomes" id="UP000001039">
    <property type="component" value="Chromosome"/>
</dbReference>
<dbReference type="PANTHER" id="PTHR33744:SF15">
    <property type="entry name" value="CARBOHYDRATE DIACID REGULATOR"/>
    <property type="match status" value="1"/>
</dbReference>
<dbReference type="HOGENOM" id="CLU_081318_0_0_9"/>
<dbReference type="InterPro" id="IPR051448">
    <property type="entry name" value="CdaR-like_regulators"/>
</dbReference>
<accession>A0A0H3C0I8</accession>
<dbReference type="EMBL" id="CP000829">
    <property type="protein sequence ID" value="ACI61886.1"/>
    <property type="molecule type" value="Genomic_DNA"/>
</dbReference>
<dbReference type="SUPFAM" id="SSF46689">
    <property type="entry name" value="Homeodomain-like"/>
    <property type="match status" value="1"/>
</dbReference>
<sequence>MMCYNGLKTVMKGMAMELKDYFPEMQVGPHPLGDKEWVSVKEGDQYVHFPKSCLSEKERLLLEVGLGQCEVLQPLGSPWQRYLLDHQGNPPQLFETSQFIYLNHQQALPDDLVELLQQMIAGLEVILPISATQTAFLCRQAISIKVLRWLEDLLPTLESDFGLALTMFVGNAWYQVAAGTLRECFEEECQLLTAYLRQQSGRKLLTFSGLMLWSLLSHHTFLALTRQFHQFLSPQSNMADVVHALWSEHGNLVQTAQRLYIHRNSLQYKLDKFAQQSGLHLKQLDDLAFAHLFLLKY</sequence>
<dbReference type="InterPro" id="IPR042070">
    <property type="entry name" value="PucR_C-HTH_sf"/>
</dbReference>
<reference evidence="2 3" key="1">
    <citation type="journal article" date="2008" name="J. Bacteriol.">
        <title>Genome sequence of a nephritogenic and highly transformable M49 strain of Streptococcus pyogenes.</title>
        <authorList>
            <person name="McShan W.M."/>
            <person name="Ferretti J.J."/>
            <person name="Karasawa T."/>
            <person name="Suvorov A.N."/>
            <person name="Lin S."/>
            <person name="Qin B."/>
            <person name="Jia H."/>
            <person name="Kenton S."/>
            <person name="Najar F."/>
            <person name="Wu H."/>
            <person name="Scott J."/>
            <person name="Roe B.A."/>
            <person name="Savic D.J."/>
        </authorList>
    </citation>
    <scope>NUCLEOTIDE SEQUENCE [LARGE SCALE GENOMIC DNA]</scope>
    <source>
        <strain evidence="2 3">NZ131</strain>
    </source>
</reference>
<name>A0A0H3C0I8_STRPZ</name>
<protein>
    <submittedName>
        <fullName evidence="2">Leucine-rich protein</fullName>
    </submittedName>
</protein>
<evidence type="ECO:0000259" key="1">
    <source>
        <dbReference type="Pfam" id="PF13556"/>
    </source>
</evidence>